<dbReference type="AlphaFoldDB" id="A0A9J5YST5"/>
<keyword evidence="2" id="KW-1185">Reference proteome</keyword>
<accession>A0A9J5YST5</accession>
<proteinExistence type="predicted"/>
<dbReference type="Proteomes" id="UP000824120">
    <property type="component" value="Chromosome 6"/>
</dbReference>
<sequence length="33" mass="3890">MLSRLMYVLIHLGSITHSPSQKRKFMLWVPLCC</sequence>
<reference evidence="1 2" key="1">
    <citation type="submission" date="2020-09" db="EMBL/GenBank/DDBJ databases">
        <title>De no assembly of potato wild relative species, Solanum commersonii.</title>
        <authorList>
            <person name="Cho K."/>
        </authorList>
    </citation>
    <scope>NUCLEOTIDE SEQUENCE [LARGE SCALE GENOMIC DNA]</scope>
    <source>
        <strain evidence="1">LZ3.2</strain>
        <tissue evidence="1">Leaf</tissue>
    </source>
</reference>
<protein>
    <submittedName>
        <fullName evidence="1">Uncharacterized protein</fullName>
    </submittedName>
</protein>
<evidence type="ECO:0000313" key="2">
    <source>
        <dbReference type="Proteomes" id="UP000824120"/>
    </source>
</evidence>
<organism evidence="1 2">
    <name type="scientific">Solanum commersonii</name>
    <name type="common">Commerson's wild potato</name>
    <name type="synonym">Commerson's nightshade</name>
    <dbReference type="NCBI Taxonomy" id="4109"/>
    <lineage>
        <taxon>Eukaryota</taxon>
        <taxon>Viridiplantae</taxon>
        <taxon>Streptophyta</taxon>
        <taxon>Embryophyta</taxon>
        <taxon>Tracheophyta</taxon>
        <taxon>Spermatophyta</taxon>
        <taxon>Magnoliopsida</taxon>
        <taxon>eudicotyledons</taxon>
        <taxon>Gunneridae</taxon>
        <taxon>Pentapetalae</taxon>
        <taxon>asterids</taxon>
        <taxon>lamiids</taxon>
        <taxon>Solanales</taxon>
        <taxon>Solanaceae</taxon>
        <taxon>Solanoideae</taxon>
        <taxon>Solaneae</taxon>
        <taxon>Solanum</taxon>
    </lineage>
</organism>
<comment type="caution">
    <text evidence="1">The sequence shown here is derived from an EMBL/GenBank/DDBJ whole genome shotgun (WGS) entry which is preliminary data.</text>
</comment>
<name>A0A9J5YST5_SOLCO</name>
<gene>
    <name evidence="1" type="ORF">H5410_033510</name>
</gene>
<evidence type="ECO:0000313" key="1">
    <source>
        <dbReference type="EMBL" id="KAG5602140.1"/>
    </source>
</evidence>
<dbReference type="EMBL" id="JACXVP010000006">
    <property type="protein sequence ID" value="KAG5602140.1"/>
    <property type="molecule type" value="Genomic_DNA"/>
</dbReference>